<dbReference type="AlphaFoldDB" id="A0A2K6CRH4"/>
<keyword evidence="3" id="KW-1185">Reference proteome</keyword>
<sequence>MADPDPLAKYVIRGFYGIEHALSWRFLIRTLCEEEFMLELLKFDRKQLRSV</sequence>
<dbReference type="Ensembl" id="ENSMNET00000050585.1">
    <property type="protein sequence ID" value="ENSMNEP00000026301.1"/>
    <property type="gene ID" value="ENSMNEG00000036594.1"/>
</dbReference>
<evidence type="ECO:0000313" key="3">
    <source>
        <dbReference type="Proteomes" id="UP000233120"/>
    </source>
</evidence>
<organism evidence="2 3">
    <name type="scientific">Macaca nemestrina</name>
    <name type="common">Pig-tailed macaque</name>
    <dbReference type="NCBI Taxonomy" id="9545"/>
    <lineage>
        <taxon>Eukaryota</taxon>
        <taxon>Metazoa</taxon>
        <taxon>Chordata</taxon>
        <taxon>Craniata</taxon>
        <taxon>Vertebrata</taxon>
        <taxon>Euteleostomi</taxon>
        <taxon>Mammalia</taxon>
        <taxon>Eutheria</taxon>
        <taxon>Euarchontoglires</taxon>
        <taxon>Primates</taxon>
        <taxon>Haplorrhini</taxon>
        <taxon>Catarrhini</taxon>
        <taxon>Cercopithecidae</taxon>
        <taxon>Cercopithecinae</taxon>
        <taxon>Macaca</taxon>
    </lineage>
</organism>
<protein>
    <recommendedName>
        <fullName evidence="1">TFIIEalpha/SarR/Rpc3 HTH domain-containing protein</fullName>
    </recommendedName>
</protein>
<proteinExistence type="predicted"/>
<reference evidence="2" key="1">
    <citation type="submission" date="2025-08" db="UniProtKB">
        <authorList>
            <consortium name="Ensembl"/>
        </authorList>
    </citation>
    <scope>IDENTIFICATION</scope>
</reference>
<feature type="domain" description="TFIIEalpha/SarR/Rpc3 HTH" evidence="1">
    <location>
        <begin position="7"/>
        <end position="51"/>
    </location>
</feature>
<dbReference type="STRING" id="9545.ENSMNEP00000026301"/>
<dbReference type="InterPro" id="IPR024550">
    <property type="entry name" value="TFIIEa/SarR/Rpc3_HTH_dom"/>
</dbReference>
<reference evidence="2" key="2">
    <citation type="submission" date="2025-09" db="UniProtKB">
        <authorList>
            <consortium name="Ensembl"/>
        </authorList>
    </citation>
    <scope>IDENTIFICATION</scope>
</reference>
<accession>A0A2K6CRH4</accession>
<dbReference type="OMA" id="IEHALSW"/>
<evidence type="ECO:0000313" key="2">
    <source>
        <dbReference type="Ensembl" id="ENSMNEP00000026301.1"/>
    </source>
</evidence>
<name>A0A2K6CRH4_MACNE</name>
<dbReference type="Proteomes" id="UP000233120">
    <property type="component" value="Unassembled WGS sequence"/>
</dbReference>
<dbReference type="Pfam" id="PF02002">
    <property type="entry name" value="TFIIE_alpha"/>
    <property type="match status" value="1"/>
</dbReference>
<evidence type="ECO:0000259" key="1">
    <source>
        <dbReference type="Pfam" id="PF02002"/>
    </source>
</evidence>